<dbReference type="Proteomes" id="UP000199109">
    <property type="component" value="Unassembled WGS sequence"/>
</dbReference>
<dbReference type="AlphaFoldDB" id="A0A1G7GVC6"/>
<name>A0A1G7GVC6_9FLAO</name>
<keyword evidence="2" id="KW-1185">Reference proteome</keyword>
<organism evidence="1 2">
    <name type="scientific">Pricia antarctica</name>
    <dbReference type="NCBI Taxonomy" id="641691"/>
    <lineage>
        <taxon>Bacteria</taxon>
        <taxon>Pseudomonadati</taxon>
        <taxon>Bacteroidota</taxon>
        <taxon>Flavobacteriia</taxon>
        <taxon>Flavobacteriales</taxon>
        <taxon>Flavobacteriaceae</taxon>
        <taxon>Pricia</taxon>
    </lineage>
</organism>
<sequence length="39" mass="4490">MQNGVFGNILYYEPVIFGIGIPVIWKGFRNNTKNTRNFA</sequence>
<evidence type="ECO:0000313" key="2">
    <source>
        <dbReference type="Proteomes" id="UP000199109"/>
    </source>
</evidence>
<accession>A0A1G7GVC6</accession>
<dbReference type="STRING" id="641691.SAMN05421636_108303"/>
<dbReference type="EMBL" id="FNAO01000008">
    <property type="protein sequence ID" value="SDE92065.1"/>
    <property type="molecule type" value="Genomic_DNA"/>
</dbReference>
<proteinExistence type="predicted"/>
<gene>
    <name evidence="1" type="ORF">SAMN05421636_108303</name>
</gene>
<protein>
    <submittedName>
        <fullName evidence="1">Uncharacterized protein</fullName>
    </submittedName>
</protein>
<evidence type="ECO:0000313" key="1">
    <source>
        <dbReference type="EMBL" id="SDE92065.1"/>
    </source>
</evidence>
<reference evidence="1 2" key="1">
    <citation type="submission" date="2016-10" db="EMBL/GenBank/DDBJ databases">
        <authorList>
            <person name="de Groot N.N."/>
        </authorList>
    </citation>
    <scope>NUCLEOTIDE SEQUENCE [LARGE SCALE GENOMIC DNA]</scope>
    <source>
        <strain evidence="1 2">DSM 23421</strain>
    </source>
</reference>